<keyword evidence="1" id="KW-0812">Transmembrane</keyword>
<name>A0A2C7A9S5_9PROT</name>
<keyword evidence="1" id="KW-1133">Transmembrane helix</keyword>
<proteinExistence type="predicted"/>
<feature type="transmembrane region" description="Helical" evidence="1">
    <location>
        <begin position="68"/>
        <end position="86"/>
    </location>
</feature>
<gene>
    <name evidence="2" type="ORF">CR162_10380</name>
</gene>
<keyword evidence="3" id="KW-1185">Reference proteome</keyword>
<comment type="caution">
    <text evidence="2">The sequence shown here is derived from an EMBL/GenBank/DDBJ whole genome shotgun (WGS) entry which is preliminary data.</text>
</comment>
<evidence type="ECO:0000256" key="1">
    <source>
        <dbReference type="SAM" id="Phobius"/>
    </source>
</evidence>
<dbReference type="EMBL" id="PDNU01000015">
    <property type="protein sequence ID" value="PHK95140.1"/>
    <property type="molecule type" value="Genomic_DNA"/>
</dbReference>
<evidence type="ECO:0000313" key="3">
    <source>
        <dbReference type="Proteomes" id="UP000223527"/>
    </source>
</evidence>
<feature type="transmembrane region" description="Helical" evidence="1">
    <location>
        <begin position="31"/>
        <end position="56"/>
    </location>
</feature>
<keyword evidence="1" id="KW-0472">Membrane</keyword>
<dbReference type="AlphaFoldDB" id="A0A2C7A9S5"/>
<dbReference type="Proteomes" id="UP000223527">
    <property type="component" value="Unassembled WGS sequence"/>
</dbReference>
<evidence type="ECO:0000313" key="2">
    <source>
        <dbReference type="EMBL" id="PHK95140.1"/>
    </source>
</evidence>
<sequence length="139" mass="14866">MPMRAFRLVTVSLEAERVLLGLQAKRMAVKVAMGAVAALFGFAAFAMAHLLVWLALEPHLGPLGRAGAILAGDLVIAGLLVMLALRDNPSRQEIEARMLRDNAISQARASFGLLPMLGGVARSPLLGVIIGMLSRRKRD</sequence>
<reference evidence="2 3" key="1">
    <citation type="submission" date="2017-10" db="EMBL/GenBank/DDBJ databases">
        <authorList>
            <person name="Banno H."/>
            <person name="Chua N.-H."/>
        </authorList>
    </citation>
    <scope>NUCLEOTIDE SEQUENCE [LARGE SCALE GENOMIC DNA]</scope>
    <source>
        <strain evidence="2 3">YW11</strain>
    </source>
</reference>
<protein>
    <recommendedName>
        <fullName evidence="4">Phage holin family protein</fullName>
    </recommendedName>
</protein>
<evidence type="ECO:0008006" key="4">
    <source>
        <dbReference type="Google" id="ProtNLM"/>
    </source>
</evidence>
<organism evidence="2 3">
    <name type="scientific">Teichococcus rhizosphaerae</name>
    <dbReference type="NCBI Taxonomy" id="1335062"/>
    <lineage>
        <taxon>Bacteria</taxon>
        <taxon>Pseudomonadati</taxon>
        <taxon>Pseudomonadota</taxon>
        <taxon>Alphaproteobacteria</taxon>
        <taxon>Acetobacterales</taxon>
        <taxon>Roseomonadaceae</taxon>
        <taxon>Roseomonas</taxon>
    </lineage>
</organism>
<accession>A0A2C7A9S5</accession>